<reference evidence="2" key="1">
    <citation type="submission" date="2023-06" db="EMBL/GenBank/DDBJ databases">
        <title>Genome-scale phylogeny and comparative genomics of the fungal order Sordariales.</title>
        <authorList>
            <consortium name="Lawrence Berkeley National Laboratory"/>
            <person name="Hensen N."/>
            <person name="Bonometti L."/>
            <person name="Westerberg I."/>
            <person name="Brannstrom I.O."/>
            <person name="Guillou S."/>
            <person name="Cros-Aarteil S."/>
            <person name="Calhoun S."/>
            <person name="Haridas S."/>
            <person name="Kuo A."/>
            <person name="Mondo S."/>
            <person name="Pangilinan J."/>
            <person name="Riley R."/>
            <person name="Labutti K."/>
            <person name="Andreopoulos B."/>
            <person name="Lipzen A."/>
            <person name="Chen C."/>
            <person name="Yanf M."/>
            <person name="Daum C."/>
            <person name="Ng V."/>
            <person name="Clum A."/>
            <person name="Steindorff A."/>
            <person name="Ohm R."/>
            <person name="Martin F."/>
            <person name="Silar P."/>
            <person name="Natvig D."/>
            <person name="Lalanne C."/>
            <person name="Gautier V."/>
            <person name="Ament-Velasquez S.L."/>
            <person name="Kruys A."/>
            <person name="Hutchinson M.I."/>
            <person name="Powell A.J."/>
            <person name="Barry K."/>
            <person name="Miller A.N."/>
            <person name="Grigoriev I.V."/>
            <person name="Debuchy R."/>
            <person name="Gladieux P."/>
            <person name="Thoren M.H."/>
            <person name="Johannesson H."/>
        </authorList>
    </citation>
    <scope>NUCLEOTIDE SEQUENCE</scope>
    <source>
        <strain evidence="2">CBS 540.89</strain>
    </source>
</reference>
<evidence type="ECO:0000313" key="2">
    <source>
        <dbReference type="EMBL" id="KAK0747287.1"/>
    </source>
</evidence>
<proteinExistence type="predicted"/>
<evidence type="ECO:0000313" key="3">
    <source>
        <dbReference type="Proteomes" id="UP001172159"/>
    </source>
</evidence>
<organism evidence="2 3">
    <name type="scientific">Apiosordaria backusii</name>
    <dbReference type="NCBI Taxonomy" id="314023"/>
    <lineage>
        <taxon>Eukaryota</taxon>
        <taxon>Fungi</taxon>
        <taxon>Dikarya</taxon>
        <taxon>Ascomycota</taxon>
        <taxon>Pezizomycotina</taxon>
        <taxon>Sordariomycetes</taxon>
        <taxon>Sordariomycetidae</taxon>
        <taxon>Sordariales</taxon>
        <taxon>Lasiosphaeriaceae</taxon>
        <taxon>Apiosordaria</taxon>
    </lineage>
</organism>
<evidence type="ECO:0000256" key="1">
    <source>
        <dbReference type="SAM" id="MobiDB-lite"/>
    </source>
</evidence>
<feature type="compositionally biased region" description="Polar residues" evidence="1">
    <location>
        <begin position="93"/>
        <end position="105"/>
    </location>
</feature>
<protein>
    <submittedName>
        <fullName evidence="2">Uncharacterized protein</fullName>
    </submittedName>
</protein>
<sequence length="176" mass="19769">MTPGAPPPKPSGWRCGTLPVRSNRKTIKKGWVQPLNLKVGGDGRSLRRSLRKSLSRTSSAMRSVVDKLSIQVTHYRLELDGSGLRSYGRDGSVQRSKARNSSNRSYTDRKSRHDHYFDNHLLGAKHTQKKEWPAWDDDSVPLEEDDLRYVVHVPLWGSVLPCPSRIPDSLVVMGAA</sequence>
<accession>A0AA40K6L2</accession>
<dbReference type="EMBL" id="JAUKTV010000001">
    <property type="protein sequence ID" value="KAK0747287.1"/>
    <property type="molecule type" value="Genomic_DNA"/>
</dbReference>
<name>A0AA40K6L2_9PEZI</name>
<keyword evidence="3" id="KW-1185">Reference proteome</keyword>
<dbReference type="Proteomes" id="UP001172159">
    <property type="component" value="Unassembled WGS sequence"/>
</dbReference>
<dbReference type="AlphaFoldDB" id="A0AA40K6L2"/>
<gene>
    <name evidence="2" type="ORF">B0T21DRAFT_343082</name>
</gene>
<comment type="caution">
    <text evidence="2">The sequence shown here is derived from an EMBL/GenBank/DDBJ whole genome shotgun (WGS) entry which is preliminary data.</text>
</comment>
<feature type="region of interest" description="Disordered" evidence="1">
    <location>
        <begin position="87"/>
        <end position="110"/>
    </location>
</feature>